<dbReference type="SMART" id="SM00365">
    <property type="entry name" value="LRR_SD22"/>
    <property type="match status" value="2"/>
</dbReference>
<evidence type="ECO:0000256" key="5">
    <source>
        <dbReference type="ARBA" id="ARBA00022729"/>
    </source>
</evidence>
<evidence type="ECO:0000259" key="12">
    <source>
        <dbReference type="PROSITE" id="PS50104"/>
    </source>
</evidence>
<comment type="subcellular location">
    <subcellularLocation>
        <location evidence="1">Membrane</location>
        <topology evidence="1">Single-pass membrane protein</topology>
    </subcellularLocation>
</comment>
<comment type="caution">
    <text evidence="13">The sequence shown here is derived from an EMBL/GenBank/DDBJ whole genome shotgun (WGS) entry which is preliminary data.</text>
</comment>
<dbReference type="PROSITE" id="PS51450">
    <property type="entry name" value="LRR"/>
    <property type="match status" value="1"/>
</dbReference>
<dbReference type="SUPFAM" id="SSF52200">
    <property type="entry name" value="Toll/Interleukin receptor TIR domain"/>
    <property type="match status" value="1"/>
</dbReference>
<evidence type="ECO:0000256" key="6">
    <source>
        <dbReference type="ARBA" id="ARBA00022737"/>
    </source>
</evidence>
<proteinExistence type="inferred from homology"/>
<keyword evidence="3" id="KW-0433">Leucine-rich repeat</keyword>
<keyword evidence="6" id="KW-0677">Repeat</keyword>
<evidence type="ECO:0000256" key="8">
    <source>
        <dbReference type="ARBA" id="ARBA00023136"/>
    </source>
</evidence>
<dbReference type="InterPro" id="IPR035897">
    <property type="entry name" value="Toll_tir_struct_dom_sf"/>
</dbReference>
<evidence type="ECO:0000256" key="7">
    <source>
        <dbReference type="ARBA" id="ARBA00022989"/>
    </source>
</evidence>
<dbReference type="PANTHER" id="PTHR24365">
    <property type="entry name" value="TOLL-LIKE RECEPTOR"/>
    <property type="match status" value="1"/>
</dbReference>
<keyword evidence="8 11" id="KW-0472">Membrane</keyword>
<dbReference type="SMART" id="SM00369">
    <property type="entry name" value="LRR_TYP"/>
    <property type="match status" value="6"/>
</dbReference>
<evidence type="ECO:0000256" key="4">
    <source>
        <dbReference type="ARBA" id="ARBA00022692"/>
    </source>
</evidence>
<keyword evidence="10" id="KW-0325">Glycoprotein</keyword>
<dbReference type="PROSITE" id="PS50104">
    <property type="entry name" value="TIR"/>
    <property type="match status" value="1"/>
</dbReference>
<dbReference type="Pfam" id="PF13855">
    <property type="entry name" value="LRR_8"/>
    <property type="match status" value="2"/>
</dbReference>
<evidence type="ECO:0000256" key="2">
    <source>
        <dbReference type="ARBA" id="ARBA00009634"/>
    </source>
</evidence>
<dbReference type="Gene3D" id="3.40.50.10140">
    <property type="entry name" value="Toll/interleukin-1 receptor homology (TIR) domain"/>
    <property type="match status" value="1"/>
</dbReference>
<dbReference type="InterPro" id="IPR003591">
    <property type="entry name" value="Leu-rich_rpt_typical-subtyp"/>
</dbReference>
<accession>A0A8S3ZGC3</accession>
<dbReference type="EMBL" id="CAJHNH020002446">
    <property type="protein sequence ID" value="CAG5126750.1"/>
    <property type="molecule type" value="Genomic_DNA"/>
</dbReference>
<feature type="domain" description="TIR" evidence="12">
    <location>
        <begin position="812"/>
        <end position="955"/>
    </location>
</feature>
<dbReference type="SUPFAM" id="SSF52058">
    <property type="entry name" value="L domain-like"/>
    <property type="match status" value="1"/>
</dbReference>
<dbReference type="GO" id="GO:0005886">
    <property type="term" value="C:plasma membrane"/>
    <property type="evidence" value="ECO:0007669"/>
    <property type="project" value="TreeGrafter"/>
</dbReference>
<dbReference type="AlphaFoldDB" id="A0A8S3ZGC3"/>
<evidence type="ECO:0000256" key="10">
    <source>
        <dbReference type="ARBA" id="ARBA00023180"/>
    </source>
</evidence>
<keyword evidence="9" id="KW-0675">Receptor</keyword>
<dbReference type="Pfam" id="PF01582">
    <property type="entry name" value="TIR"/>
    <property type="match status" value="1"/>
</dbReference>
<keyword evidence="5" id="KW-0732">Signal</keyword>
<evidence type="ECO:0000256" key="1">
    <source>
        <dbReference type="ARBA" id="ARBA00004167"/>
    </source>
</evidence>
<evidence type="ECO:0000313" key="14">
    <source>
        <dbReference type="Proteomes" id="UP000678393"/>
    </source>
</evidence>
<sequence>MFNIREPLKFVGDGSKLGSRTNLENDKGLAMTQGRDLKYDDGEDGEHVDDSQFEDTAFHALSSNPEYPKAGDGLHYNDENLQMIEDDYGMFDRNRMAYNTNFNNLETGESYFKSHGDVFPCPPCSCSHTAGRSVIANCTGKKIYNFPSHLPKNTVVLHLTSTKIRTLNISSFLTYPSLVNVSVQSNPVLTNISRGYETNKTLPVLYLNMVDCEISNIENASLSIMPFLTNLTLRKNQLPYLTRSMFEGLDKLESLDVSNNRIQKIEVGTFDNLPKLKVLDLSTNPQFGYSNKSLSHLLFKNLKHLRKLSLHGYQALEQLVNLQELGIDGLQNPAEFGPGMKSLKHLIHLQIGGGLHNCKIENLTETFFDNVPYLRSFVLELCLQFVSVHPNAYARLTNLAFLKLQFMKNYDIDDAFKDLTAFNNSLILGTEFDFWNTWIIYRNVNFKTKQIYNGKQIMHLTETVDTETKLNKCGGDVWNGQPMSISRGDDIKNNPEIKRKPKIIGSELRIPPKLRILKASRYNVFGMQILANRLSKNNSLSVVDFSDSFMTTWGLGMLPSGITQANLANNYCKTITKRFFQANNSHSRLILNNNFLGPDFAKDDLGDIFANLNNTVYLDISTNLIYKLPRNFFKGLSNLKYLKVSDNKIAYLNTSLRHMKNLQFIDLARNNIHWISEETRNYLDVIASLPGHTIELDLTLNPLPCTCAGLDLIAWMATTNVHFSDKNLLKCDTDSMVSEQVVDMEKRRQILQRLCVSKTALIIGCVAALTVAMISVGFGLMYRYRWKLRYFHNIAIAAVFGFNPDIHSKSGCTFDAYLVYTKETQDFVTNTCIKELEIKRGHRLCVEDRDFLAGTYTISNIVSAVRNSTRTVPVLTPTFYNGVFSEYSFQMAVMEELYKDRCVLHLLLYKPIPSEQMSHDELAVMKRNSYIEYPPEEEADENIRQKFWDDLSLAIGHTDNPTPRQLLNIQ</sequence>
<dbReference type="Gene3D" id="3.80.10.10">
    <property type="entry name" value="Ribonuclease Inhibitor"/>
    <property type="match status" value="3"/>
</dbReference>
<dbReference type="InterPro" id="IPR032675">
    <property type="entry name" value="LRR_dom_sf"/>
</dbReference>
<dbReference type="Proteomes" id="UP000678393">
    <property type="component" value="Unassembled WGS sequence"/>
</dbReference>
<dbReference type="GO" id="GO:0038023">
    <property type="term" value="F:signaling receptor activity"/>
    <property type="evidence" value="ECO:0007669"/>
    <property type="project" value="TreeGrafter"/>
</dbReference>
<feature type="transmembrane region" description="Helical" evidence="11">
    <location>
        <begin position="760"/>
        <end position="782"/>
    </location>
</feature>
<evidence type="ECO:0000256" key="11">
    <source>
        <dbReference type="SAM" id="Phobius"/>
    </source>
</evidence>
<keyword evidence="7 11" id="KW-1133">Transmembrane helix</keyword>
<comment type="similarity">
    <text evidence="2">Belongs to the Toll-like receptor family.</text>
</comment>
<dbReference type="GO" id="GO:0007165">
    <property type="term" value="P:signal transduction"/>
    <property type="evidence" value="ECO:0007669"/>
    <property type="project" value="InterPro"/>
</dbReference>
<dbReference type="PANTHER" id="PTHR24365:SF541">
    <property type="entry name" value="PROTEIN TOLL-RELATED"/>
    <property type="match status" value="1"/>
</dbReference>
<evidence type="ECO:0000256" key="3">
    <source>
        <dbReference type="ARBA" id="ARBA00022614"/>
    </source>
</evidence>
<keyword evidence="14" id="KW-1185">Reference proteome</keyword>
<dbReference type="InterPro" id="IPR000157">
    <property type="entry name" value="TIR_dom"/>
</dbReference>
<keyword evidence="4 11" id="KW-0812">Transmembrane</keyword>
<gene>
    <name evidence="13" type="ORF">CUNI_LOCUS12308</name>
</gene>
<evidence type="ECO:0000313" key="13">
    <source>
        <dbReference type="EMBL" id="CAG5126750.1"/>
    </source>
</evidence>
<name>A0A8S3ZGC3_9EUPU</name>
<dbReference type="SMART" id="SM00255">
    <property type="entry name" value="TIR"/>
    <property type="match status" value="1"/>
</dbReference>
<reference evidence="13" key="1">
    <citation type="submission" date="2021-04" db="EMBL/GenBank/DDBJ databases">
        <authorList>
            <consortium name="Molecular Ecology Group"/>
        </authorList>
    </citation>
    <scope>NUCLEOTIDE SEQUENCE</scope>
</reference>
<protein>
    <recommendedName>
        <fullName evidence="12">TIR domain-containing protein</fullName>
    </recommendedName>
</protein>
<dbReference type="InterPro" id="IPR001611">
    <property type="entry name" value="Leu-rich_rpt"/>
</dbReference>
<evidence type="ECO:0000256" key="9">
    <source>
        <dbReference type="ARBA" id="ARBA00023170"/>
    </source>
</evidence>
<dbReference type="OrthoDB" id="1526598at2759"/>
<organism evidence="13 14">
    <name type="scientific">Candidula unifasciata</name>
    <dbReference type="NCBI Taxonomy" id="100452"/>
    <lineage>
        <taxon>Eukaryota</taxon>
        <taxon>Metazoa</taxon>
        <taxon>Spiralia</taxon>
        <taxon>Lophotrochozoa</taxon>
        <taxon>Mollusca</taxon>
        <taxon>Gastropoda</taxon>
        <taxon>Heterobranchia</taxon>
        <taxon>Euthyneura</taxon>
        <taxon>Panpulmonata</taxon>
        <taxon>Eupulmonata</taxon>
        <taxon>Stylommatophora</taxon>
        <taxon>Helicina</taxon>
        <taxon>Helicoidea</taxon>
        <taxon>Geomitridae</taxon>
        <taxon>Candidula</taxon>
    </lineage>
</organism>